<reference evidence="1" key="1">
    <citation type="submission" date="2014-11" db="EMBL/GenBank/DDBJ databases">
        <authorList>
            <person name="Amaro Gonzalez C."/>
        </authorList>
    </citation>
    <scope>NUCLEOTIDE SEQUENCE</scope>
</reference>
<proteinExistence type="predicted"/>
<dbReference type="AlphaFoldDB" id="A0A0E9VPJ6"/>
<protein>
    <submittedName>
        <fullName evidence="1">Uncharacterized protein</fullName>
    </submittedName>
</protein>
<name>A0A0E9VPJ6_ANGAN</name>
<dbReference type="EMBL" id="GBXM01028585">
    <property type="protein sequence ID" value="JAH79992.1"/>
    <property type="molecule type" value="Transcribed_RNA"/>
</dbReference>
<sequence>MKIITPFALCSELPHQLFAKGPILEFPHYQKV</sequence>
<reference evidence="1" key="2">
    <citation type="journal article" date="2015" name="Fish Shellfish Immunol.">
        <title>Early steps in the European eel (Anguilla anguilla)-Vibrio vulnificus interaction in the gills: Role of the RtxA13 toxin.</title>
        <authorList>
            <person name="Callol A."/>
            <person name="Pajuelo D."/>
            <person name="Ebbesson L."/>
            <person name="Teles M."/>
            <person name="MacKenzie S."/>
            <person name="Amaro C."/>
        </authorList>
    </citation>
    <scope>NUCLEOTIDE SEQUENCE</scope>
</reference>
<organism evidence="1">
    <name type="scientific">Anguilla anguilla</name>
    <name type="common">European freshwater eel</name>
    <name type="synonym">Muraena anguilla</name>
    <dbReference type="NCBI Taxonomy" id="7936"/>
    <lineage>
        <taxon>Eukaryota</taxon>
        <taxon>Metazoa</taxon>
        <taxon>Chordata</taxon>
        <taxon>Craniata</taxon>
        <taxon>Vertebrata</taxon>
        <taxon>Euteleostomi</taxon>
        <taxon>Actinopterygii</taxon>
        <taxon>Neopterygii</taxon>
        <taxon>Teleostei</taxon>
        <taxon>Anguilliformes</taxon>
        <taxon>Anguillidae</taxon>
        <taxon>Anguilla</taxon>
    </lineage>
</organism>
<evidence type="ECO:0000313" key="1">
    <source>
        <dbReference type="EMBL" id="JAH79992.1"/>
    </source>
</evidence>
<accession>A0A0E9VPJ6</accession>